<reference evidence="2" key="1">
    <citation type="journal article" date="2012" name="MBio">
        <title>Comparative genome analysis of Trichophyton rubrum and related dermatophytes reveals candidate genes involved in infection.</title>
        <authorList>
            <person name="Martinez D.A."/>
            <person name="Oliver B.G."/>
            <person name="Graeser Y."/>
            <person name="Goldberg J.M."/>
            <person name="Li W."/>
            <person name="Martinez-Rossi N.M."/>
            <person name="Monod M."/>
            <person name="Shelest E."/>
            <person name="Barton R.C."/>
            <person name="Birch E."/>
            <person name="Brakhage A.A."/>
            <person name="Chen Z."/>
            <person name="Gurr S.J."/>
            <person name="Heiman D."/>
            <person name="Heitman J."/>
            <person name="Kosti I."/>
            <person name="Rossi A."/>
            <person name="Saif S."/>
            <person name="Samalova M."/>
            <person name="Saunders C.W."/>
            <person name="Shea T."/>
            <person name="Summerbell R.C."/>
            <person name="Xu J."/>
            <person name="Young S."/>
            <person name="Zeng Q."/>
            <person name="Birren B.W."/>
            <person name="Cuomo C.A."/>
            <person name="White T.C."/>
        </authorList>
    </citation>
    <scope>NUCLEOTIDE SEQUENCE [LARGE SCALE GENOMIC DNA]</scope>
    <source>
        <strain evidence="2">ATCC MYA-4606 / CBS 127.97</strain>
    </source>
</reference>
<dbReference type="HOGENOM" id="CLU_1972030_0_0_1"/>
<evidence type="ECO:0000313" key="2">
    <source>
        <dbReference type="Proteomes" id="UP000009169"/>
    </source>
</evidence>
<proteinExistence type="predicted"/>
<accession>F2Q3U2</accession>
<keyword evidence="2" id="KW-1185">Reference proteome</keyword>
<sequence length="127" mass="14730">MVRVRKIGNKSRYNDKYRSIFLSDRFQKMGALYINAKQNHSVLAPASRSNRNIHARYSNGIDITGDMTIPFEKIAGRKPRNANEHDIVITKAPFESVSKMVCYVTLYKNHILHYLDETPKWIKSKDS</sequence>
<gene>
    <name evidence="1" type="ORF">TEQG_07767</name>
</gene>
<name>F2Q3U2_TRIEC</name>
<dbReference type="AlphaFoldDB" id="F2Q3U2"/>
<dbReference type="VEuPathDB" id="FungiDB:TEQG_07767"/>
<dbReference type="Proteomes" id="UP000009169">
    <property type="component" value="Unassembled WGS sequence"/>
</dbReference>
<protein>
    <submittedName>
        <fullName evidence="1">Uncharacterized protein</fullName>
    </submittedName>
</protein>
<evidence type="ECO:0000313" key="1">
    <source>
        <dbReference type="EMBL" id="EGE08810.1"/>
    </source>
</evidence>
<organism evidence="1 2">
    <name type="scientific">Trichophyton equinum (strain ATCC MYA-4606 / CBS 127.97)</name>
    <name type="common">Horse ringworm fungus</name>
    <dbReference type="NCBI Taxonomy" id="559882"/>
    <lineage>
        <taxon>Eukaryota</taxon>
        <taxon>Fungi</taxon>
        <taxon>Dikarya</taxon>
        <taxon>Ascomycota</taxon>
        <taxon>Pezizomycotina</taxon>
        <taxon>Eurotiomycetes</taxon>
        <taxon>Eurotiomycetidae</taxon>
        <taxon>Onygenales</taxon>
        <taxon>Arthrodermataceae</taxon>
        <taxon>Trichophyton</taxon>
    </lineage>
</organism>
<dbReference type="EMBL" id="DS995787">
    <property type="protein sequence ID" value="EGE08810.1"/>
    <property type="molecule type" value="Genomic_DNA"/>
</dbReference>